<evidence type="ECO:0008006" key="6">
    <source>
        <dbReference type="Google" id="ProtNLM"/>
    </source>
</evidence>
<dbReference type="FunFam" id="3.40.50.2000:FF:000056">
    <property type="entry name" value="Glycosyltransferase"/>
    <property type="match status" value="1"/>
</dbReference>
<dbReference type="CDD" id="cd03784">
    <property type="entry name" value="GT1_Gtf-like"/>
    <property type="match status" value="1"/>
</dbReference>
<gene>
    <name evidence="4" type="ORF">SLEP1_g36970</name>
</gene>
<organism evidence="4 5">
    <name type="scientific">Rubroshorea leprosula</name>
    <dbReference type="NCBI Taxonomy" id="152421"/>
    <lineage>
        <taxon>Eukaryota</taxon>
        <taxon>Viridiplantae</taxon>
        <taxon>Streptophyta</taxon>
        <taxon>Embryophyta</taxon>
        <taxon>Tracheophyta</taxon>
        <taxon>Spermatophyta</taxon>
        <taxon>Magnoliopsida</taxon>
        <taxon>eudicotyledons</taxon>
        <taxon>Gunneridae</taxon>
        <taxon>Pentapetalae</taxon>
        <taxon>rosids</taxon>
        <taxon>malvids</taxon>
        <taxon>Malvales</taxon>
        <taxon>Dipterocarpaceae</taxon>
        <taxon>Rubroshorea</taxon>
    </lineage>
</organism>
<dbReference type="Pfam" id="PF00201">
    <property type="entry name" value="UDPGT"/>
    <property type="match status" value="1"/>
</dbReference>
<evidence type="ECO:0000256" key="1">
    <source>
        <dbReference type="ARBA" id="ARBA00009995"/>
    </source>
</evidence>
<evidence type="ECO:0000313" key="4">
    <source>
        <dbReference type="EMBL" id="GKV27850.1"/>
    </source>
</evidence>
<keyword evidence="3" id="KW-0808">Transferase</keyword>
<dbReference type="Gene3D" id="3.40.50.2000">
    <property type="entry name" value="Glycogen Phosphorylase B"/>
    <property type="match status" value="2"/>
</dbReference>
<dbReference type="PANTHER" id="PTHR48046:SF1">
    <property type="entry name" value="GLYCOSYLTRANSFERASE-RELATED"/>
    <property type="match status" value="1"/>
</dbReference>
<sequence>MEFSATNAAHAVLVSSPGHLLPILELGKLLVTSHNVGVTILVVSNHLTATGESLIVQSAIASNLYNVIHLPPVDTSNRTSGPGITHIVLAVREIKPALRSALSALESPPTALILHHLAFDCFEIADEFEIPKFVYVSPNAWFLALLSYTPVLDKIVEGNFVDHKENLVIPGCRSVRPKEVPTPLGYRKSSDYAEFLHVALEIPKADGILVNTWEELQPRTLAALRDEKLLGGIVKAAIYPIGPIYRAPSKELSSELSEWLGKQPKESVVYVSFGNKGGISVEQIVELAWGLELSQQRFIWVVRPPVQKTGIGVHAKIGNNDVSFLPQGFMDRTREVGLLIPQWAPQVEILNNPSVGAFFSHCGWNSTVECICCGLPMIAWPLFAEQKMNATLLTEELGIAVRSEILPTEGIVGREEIKRIIRRVTVDEEGGGMRERAKALKLAAAKAHKEGGSSYNAVAQLAKKLCISDSSC</sequence>
<name>A0AAV5KT83_9ROSI</name>
<dbReference type="EMBL" id="BPVZ01000077">
    <property type="protein sequence ID" value="GKV27850.1"/>
    <property type="molecule type" value="Genomic_DNA"/>
</dbReference>
<accession>A0AAV5KT83</accession>
<dbReference type="PANTHER" id="PTHR48046">
    <property type="entry name" value="UDP-GLYCOSYLTRANSFERASE 72E1"/>
    <property type="match status" value="1"/>
</dbReference>
<protein>
    <recommendedName>
        <fullName evidence="6">Glycosyltransferase</fullName>
    </recommendedName>
</protein>
<evidence type="ECO:0000256" key="2">
    <source>
        <dbReference type="ARBA" id="ARBA00022676"/>
    </source>
</evidence>
<evidence type="ECO:0000256" key="3">
    <source>
        <dbReference type="ARBA" id="ARBA00022679"/>
    </source>
</evidence>
<comment type="similarity">
    <text evidence="1">Belongs to the UDP-glycosyltransferase family.</text>
</comment>
<proteinExistence type="inferred from homology"/>
<dbReference type="InterPro" id="IPR002213">
    <property type="entry name" value="UDP_glucos_trans"/>
</dbReference>
<keyword evidence="2" id="KW-0328">Glycosyltransferase</keyword>
<reference evidence="4 5" key="1">
    <citation type="journal article" date="2021" name="Commun. Biol.">
        <title>The genome of Shorea leprosula (Dipterocarpaceae) highlights the ecological relevance of drought in aseasonal tropical rainforests.</title>
        <authorList>
            <person name="Ng K.K.S."/>
            <person name="Kobayashi M.J."/>
            <person name="Fawcett J.A."/>
            <person name="Hatakeyama M."/>
            <person name="Paape T."/>
            <person name="Ng C.H."/>
            <person name="Ang C.C."/>
            <person name="Tnah L.H."/>
            <person name="Lee C.T."/>
            <person name="Nishiyama T."/>
            <person name="Sese J."/>
            <person name="O'Brien M.J."/>
            <person name="Copetti D."/>
            <person name="Mohd Noor M.I."/>
            <person name="Ong R.C."/>
            <person name="Putra M."/>
            <person name="Sireger I.Z."/>
            <person name="Indrioko S."/>
            <person name="Kosugi Y."/>
            <person name="Izuno A."/>
            <person name="Isagi Y."/>
            <person name="Lee S.L."/>
            <person name="Shimizu K.K."/>
        </authorList>
    </citation>
    <scope>NUCLEOTIDE SEQUENCE [LARGE SCALE GENOMIC DNA]</scope>
    <source>
        <strain evidence="4">214</strain>
    </source>
</reference>
<dbReference type="Proteomes" id="UP001054252">
    <property type="component" value="Unassembled WGS sequence"/>
</dbReference>
<dbReference type="AlphaFoldDB" id="A0AAV5KT83"/>
<evidence type="ECO:0000313" key="5">
    <source>
        <dbReference type="Proteomes" id="UP001054252"/>
    </source>
</evidence>
<dbReference type="GO" id="GO:0008194">
    <property type="term" value="F:UDP-glycosyltransferase activity"/>
    <property type="evidence" value="ECO:0007669"/>
    <property type="project" value="InterPro"/>
</dbReference>
<keyword evidence="5" id="KW-1185">Reference proteome</keyword>
<comment type="caution">
    <text evidence="4">The sequence shown here is derived from an EMBL/GenBank/DDBJ whole genome shotgun (WGS) entry which is preliminary data.</text>
</comment>
<dbReference type="SUPFAM" id="SSF53756">
    <property type="entry name" value="UDP-Glycosyltransferase/glycogen phosphorylase"/>
    <property type="match status" value="1"/>
</dbReference>